<keyword evidence="5" id="KW-1185">Reference proteome</keyword>
<dbReference type="Gene3D" id="3.40.1390.30">
    <property type="entry name" value="NIF3 (NGG1p interacting factor 3)-like"/>
    <property type="match status" value="2"/>
</dbReference>
<comment type="subcellular location">
    <subcellularLocation>
        <location evidence="3">Cytoplasm</location>
    </subcellularLocation>
    <subcellularLocation>
        <location evidence="3">Nucleus</location>
    </subcellularLocation>
</comment>
<sequence length="364" mass="40771">MWLSCLKQIPRRFLSVQSWVRLPLRAFMDLKVLVSSLNEYALLSLAESWDNVGLLVEPSPPHTVSTLFLTNDLTEEVMEEALQKKADLILSYHPPIFQPLKRITWKTWKERLVIRALENRVGIYSPHTAYDAIPHGVNNWLAKGLGSCTSVPLQQAVALDYPTDGSYRVEFNASSENLETVLSSVRALPGVSFITTFPVRAENEEQTRVSLNCTQQALVQVAALLSQNNLLYCKTEIMSLQKPLLEDTGMGRLCMLKEPVSISVLIERVKSHVRLSHVRLALGTGKSLGSSVLRGTESDLYLTGEMSHHDVLDAVSKGITVILCEHSNTERGFLLELQQTLAVHLENKIHIIVSERDRDPLQVV</sequence>
<name>A0ABQ7SWB1_PHRPL</name>
<keyword evidence="3" id="KW-0963">Cytoplasm</keyword>
<organism evidence="4 5">
    <name type="scientific">Phrynosoma platyrhinos</name>
    <name type="common">Desert horned lizard</name>
    <dbReference type="NCBI Taxonomy" id="52577"/>
    <lineage>
        <taxon>Eukaryota</taxon>
        <taxon>Metazoa</taxon>
        <taxon>Chordata</taxon>
        <taxon>Craniata</taxon>
        <taxon>Vertebrata</taxon>
        <taxon>Euteleostomi</taxon>
        <taxon>Lepidosauria</taxon>
        <taxon>Squamata</taxon>
        <taxon>Bifurcata</taxon>
        <taxon>Unidentata</taxon>
        <taxon>Episquamata</taxon>
        <taxon>Toxicofera</taxon>
        <taxon>Iguania</taxon>
        <taxon>Phrynosomatidae</taxon>
        <taxon>Phrynosomatinae</taxon>
        <taxon>Phrynosoma</taxon>
    </lineage>
</organism>
<evidence type="ECO:0000256" key="1">
    <source>
        <dbReference type="ARBA" id="ARBA00006964"/>
    </source>
</evidence>
<dbReference type="Proteomes" id="UP000826234">
    <property type="component" value="Unassembled WGS sequence"/>
</dbReference>
<comment type="function">
    <text evidence="3">May function as a transcriptional corepressor through its interaction with COPS2, negatively regulating the expression of genes involved in neuronal differentiation.</text>
</comment>
<dbReference type="EMBL" id="JAIPUX010003289">
    <property type="protein sequence ID" value="KAH0621631.1"/>
    <property type="molecule type" value="Genomic_DNA"/>
</dbReference>
<evidence type="ECO:0000256" key="3">
    <source>
        <dbReference type="PIRNR" id="PIRNR037490"/>
    </source>
</evidence>
<comment type="subunit">
    <text evidence="3">Homodimer. Interacts with COPS2. Interacts with THOC7.</text>
</comment>
<keyword evidence="3" id="KW-0539">Nucleus</keyword>
<evidence type="ECO:0000313" key="5">
    <source>
        <dbReference type="Proteomes" id="UP000826234"/>
    </source>
</evidence>
<dbReference type="InterPro" id="IPR002678">
    <property type="entry name" value="DUF34/NIF3"/>
</dbReference>
<dbReference type="PIRSF" id="PIRSF037490">
    <property type="entry name" value="UCP037490_NIF3_euk"/>
    <property type="match status" value="1"/>
</dbReference>
<dbReference type="NCBIfam" id="TIGR00486">
    <property type="entry name" value="YbgI_SA1388"/>
    <property type="match status" value="1"/>
</dbReference>
<dbReference type="InterPro" id="IPR036069">
    <property type="entry name" value="DUF34/NIF3_sf"/>
</dbReference>
<dbReference type="PANTHER" id="PTHR13799:SF13">
    <property type="entry name" value="NIF3-LIKE PROTEIN 1"/>
    <property type="match status" value="1"/>
</dbReference>
<evidence type="ECO:0000256" key="2">
    <source>
        <dbReference type="ARBA" id="ARBA00019069"/>
    </source>
</evidence>
<dbReference type="InterPro" id="IPR017222">
    <property type="entry name" value="DUF34/NIF3_animal"/>
</dbReference>
<dbReference type="Pfam" id="PF01784">
    <property type="entry name" value="DUF34_NIF3"/>
    <property type="match status" value="1"/>
</dbReference>
<dbReference type="PANTHER" id="PTHR13799">
    <property type="entry name" value="NGG1 INTERACTING FACTOR 3"/>
    <property type="match status" value="1"/>
</dbReference>
<gene>
    <name evidence="4" type="ORF">JD844_023155</name>
</gene>
<comment type="caution">
    <text evidence="4">The sequence shown here is derived from an EMBL/GenBank/DDBJ whole genome shotgun (WGS) entry which is preliminary data.</text>
</comment>
<comment type="similarity">
    <text evidence="1 3">Belongs to the GTP cyclohydrolase I type 2/NIF3 family.</text>
</comment>
<reference evidence="4 5" key="1">
    <citation type="journal article" date="2022" name="Gigascience">
        <title>A chromosome-level genome assembly and annotation of the desert horned lizard, Phrynosoma platyrhinos, provides insight into chromosomal rearrangements among reptiles.</title>
        <authorList>
            <person name="Koochekian N."/>
            <person name="Ascanio A."/>
            <person name="Farleigh K."/>
            <person name="Card D.C."/>
            <person name="Schield D.R."/>
            <person name="Castoe T.A."/>
            <person name="Jezkova T."/>
        </authorList>
    </citation>
    <scope>NUCLEOTIDE SEQUENCE [LARGE SCALE GENOMIC DNA]</scope>
    <source>
        <strain evidence="4">NK-2021</strain>
    </source>
</reference>
<protein>
    <recommendedName>
        <fullName evidence="2 3">NIF3-like protein 1</fullName>
    </recommendedName>
</protein>
<evidence type="ECO:0000313" key="4">
    <source>
        <dbReference type="EMBL" id="KAH0621631.1"/>
    </source>
</evidence>
<proteinExistence type="inferred from homology"/>
<dbReference type="SUPFAM" id="SSF102705">
    <property type="entry name" value="NIF3 (NGG1p interacting factor 3)-like"/>
    <property type="match status" value="1"/>
</dbReference>
<accession>A0ABQ7SWB1</accession>